<protein>
    <submittedName>
        <fullName evidence="1">Uncharacterized protein</fullName>
    </submittedName>
</protein>
<reference evidence="1 2" key="1">
    <citation type="submission" date="2024-09" db="EMBL/GenBank/DDBJ databases">
        <title>Description of Labrys sedimenti sp. nov., isolated from a diclofenac-degrading enrichment culture, and genome-based reclassification of Labrys portucalensis as a later heterotypic synonym of Labrys neptuniae.</title>
        <authorList>
            <person name="Tancsics A."/>
            <person name="Csepanyi A."/>
        </authorList>
    </citation>
    <scope>NUCLEOTIDE SEQUENCE [LARGE SCALE GENOMIC DNA]</scope>
    <source>
        <strain evidence="1 2">LMG 23412</strain>
    </source>
</reference>
<evidence type="ECO:0000313" key="2">
    <source>
        <dbReference type="Proteomes" id="UP001595190"/>
    </source>
</evidence>
<gene>
    <name evidence="1" type="ORF">ACETRX_31310</name>
</gene>
<dbReference type="Proteomes" id="UP001595190">
    <property type="component" value="Unassembled WGS sequence"/>
</dbReference>
<proteinExistence type="predicted"/>
<sequence>MDLILKSPINAAVKEMKNINTKIYAFGSVVLIGLTLSTSAFADGTVTVVNRNSGRSIQEVFFANAGESDPWQPADLASPVAPQSSKVLNMSGSNCFFDIKVRFSDGYEATFTNVNVCRDDRVLAD</sequence>
<dbReference type="RefSeq" id="WP_394314910.1">
    <property type="nucleotide sequence ID" value="NZ_JBHGPK010000028.1"/>
</dbReference>
<dbReference type="EMBL" id="JBHGPK010000028">
    <property type="protein sequence ID" value="MFC2254151.1"/>
    <property type="molecule type" value="Genomic_DNA"/>
</dbReference>
<organism evidence="1 2">
    <name type="scientific">Labrys neptuniae</name>
    <dbReference type="NCBI Taxonomy" id="376174"/>
    <lineage>
        <taxon>Bacteria</taxon>
        <taxon>Pseudomonadati</taxon>
        <taxon>Pseudomonadota</taxon>
        <taxon>Alphaproteobacteria</taxon>
        <taxon>Hyphomicrobiales</taxon>
        <taxon>Xanthobacteraceae</taxon>
        <taxon>Labrys</taxon>
    </lineage>
</organism>
<evidence type="ECO:0000313" key="1">
    <source>
        <dbReference type="EMBL" id="MFC2254151.1"/>
    </source>
</evidence>
<accession>A0ABV6ZPU6</accession>
<name>A0ABV6ZPU6_9HYPH</name>
<comment type="caution">
    <text evidence="1">The sequence shown here is derived from an EMBL/GenBank/DDBJ whole genome shotgun (WGS) entry which is preliminary data.</text>
</comment>